<dbReference type="PANTHER" id="PTHR47989">
    <property type="entry name" value="OS01G0750732 PROTEIN"/>
    <property type="match status" value="1"/>
</dbReference>
<feature type="domain" description="Protein kinase" evidence="3">
    <location>
        <begin position="1"/>
        <end position="78"/>
    </location>
</feature>
<keyword evidence="1" id="KW-0547">Nucleotide-binding</keyword>
<dbReference type="InterPro" id="IPR000719">
    <property type="entry name" value="Prot_kinase_dom"/>
</dbReference>
<gene>
    <name evidence="4" type="ORF">GOP47_0025949</name>
</gene>
<sequence>MAGFLLLDMRYENGGFDYLHNGCNPRIIHRDIKSTNILLNDNMEAKISDFGISRDYIKSENGAPSTSLMGSIGYMDPE</sequence>
<dbReference type="Proteomes" id="UP000886520">
    <property type="component" value="Chromosome 25"/>
</dbReference>
<evidence type="ECO:0000256" key="1">
    <source>
        <dbReference type="ARBA" id="ARBA00022741"/>
    </source>
</evidence>
<dbReference type="AlphaFoldDB" id="A0A9D4U1F1"/>
<dbReference type="SUPFAM" id="SSF56112">
    <property type="entry name" value="Protein kinase-like (PK-like)"/>
    <property type="match status" value="1"/>
</dbReference>
<dbReference type="InterPro" id="IPR008271">
    <property type="entry name" value="Ser/Thr_kinase_AS"/>
</dbReference>
<dbReference type="Gene3D" id="1.10.510.10">
    <property type="entry name" value="Transferase(Phosphotransferase) domain 1"/>
    <property type="match status" value="1"/>
</dbReference>
<evidence type="ECO:0000256" key="2">
    <source>
        <dbReference type="ARBA" id="ARBA00022840"/>
    </source>
</evidence>
<keyword evidence="2" id="KW-0067">ATP-binding</keyword>
<keyword evidence="5" id="KW-1185">Reference proteome</keyword>
<evidence type="ECO:0000259" key="3">
    <source>
        <dbReference type="PROSITE" id="PS50011"/>
    </source>
</evidence>
<evidence type="ECO:0000313" key="5">
    <source>
        <dbReference type="Proteomes" id="UP000886520"/>
    </source>
</evidence>
<accession>A0A9D4U1F1</accession>
<comment type="caution">
    <text evidence="4">The sequence shown here is derived from an EMBL/GenBank/DDBJ whole genome shotgun (WGS) entry which is preliminary data.</text>
</comment>
<dbReference type="PANTHER" id="PTHR47989:SF62">
    <property type="entry name" value="OS05G0423500 PROTEIN"/>
    <property type="match status" value="1"/>
</dbReference>
<dbReference type="OrthoDB" id="2013824at2759"/>
<name>A0A9D4U1F1_ADICA</name>
<dbReference type="Pfam" id="PF00069">
    <property type="entry name" value="Pkinase"/>
    <property type="match status" value="1"/>
</dbReference>
<dbReference type="GO" id="GO:0005524">
    <property type="term" value="F:ATP binding"/>
    <property type="evidence" value="ECO:0007669"/>
    <property type="project" value="UniProtKB-KW"/>
</dbReference>
<dbReference type="InterPro" id="IPR011009">
    <property type="entry name" value="Kinase-like_dom_sf"/>
</dbReference>
<reference evidence="4" key="1">
    <citation type="submission" date="2021-01" db="EMBL/GenBank/DDBJ databases">
        <title>Adiantum capillus-veneris genome.</title>
        <authorList>
            <person name="Fang Y."/>
            <person name="Liao Q."/>
        </authorList>
    </citation>
    <scope>NUCLEOTIDE SEQUENCE</scope>
    <source>
        <strain evidence="4">H3</strain>
        <tissue evidence="4">Leaf</tissue>
    </source>
</reference>
<evidence type="ECO:0000313" key="4">
    <source>
        <dbReference type="EMBL" id="KAI5059630.1"/>
    </source>
</evidence>
<protein>
    <recommendedName>
        <fullName evidence="3">Protein kinase domain-containing protein</fullName>
    </recommendedName>
</protein>
<organism evidence="4 5">
    <name type="scientific">Adiantum capillus-veneris</name>
    <name type="common">Maidenhair fern</name>
    <dbReference type="NCBI Taxonomy" id="13818"/>
    <lineage>
        <taxon>Eukaryota</taxon>
        <taxon>Viridiplantae</taxon>
        <taxon>Streptophyta</taxon>
        <taxon>Embryophyta</taxon>
        <taxon>Tracheophyta</taxon>
        <taxon>Polypodiopsida</taxon>
        <taxon>Polypodiidae</taxon>
        <taxon>Polypodiales</taxon>
        <taxon>Pteridineae</taxon>
        <taxon>Pteridaceae</taxon>
        <taxon>Vittarioideae</taxon>
        <taxon>Adiantum</taxon>
    </lineage>
</organism>
<dbReference type="PROSITE" id="PS00108">
    <property type="entry name" value="PROTEIN_KINASE_ST"/>
    <property type="match status" value="1"/>
</dbReference>
<dbReference type="GO" id="GO:0004672">
    <property type="term" value="F:protein kinase activity"/>
    <property type="evidence" value="ECO:0007669"/>
    <property type="project" value="InterPro"/>
</dbReference>
<dbReference type="EMBL" id="JABFUD020000025">
    <property type="protein sequence ID" value="KAI5059630.1"/>
    <property type="molecule type" value="Genomic_DNA"/>
</dbReference>
<dbReference type="PROSITE" id="PS50011">
    <property type="entry name" value="PROTEIN_KINASE_DOM"/>
    <property type="match status" value="1"/>
</dbReference>
<proteinExistence type="predicted"/>